<dbReference type="EMBL" id="JAROKS010000008">
    <property type="protein sequence ID" value="KAK1801970.1"/>
    <property type="molecule type" value="Genomic_DNA"/>
</dbReference>
<evidence type="ECO:0000313" key="2">
    <source>
        <dbReference type="EMBL" id="KAK1801970.1"/>
    </source>
</evidence>
<keyword evidence="1" id="KW-0472">Membrane</keyword>
<evidence type="ECO:0000256" key="1">
    <source>
        <dbReference type="SAM" id="Phobius"/>
    </source>
</evidence>
<keyword evidence="1" id="KW-1133">Transmembrane helix</keyword>
<protein>
    <submittedName>
        <fullName evidence="2">Uncharacterized protein</fullName>
    </submittedName>
</protein>
<comment type="caution">
    <text evidence="2">The sequence shown here is derived from an EMBL/GenBank/DDBJ whole genome shotgun (WGS) entry which is preliminary data.</text>
</comment>
<dbReference type="Proteomes" id="UP001239994">
    <property type="component" value="Unassembled WGS sequence"/>
</dbReference>
<keyword evidence="1" id="KW-0812">Transmembrane</keyword>
<feature type="non-terminal residue" evidence="2">
    <location>
        <position position="1"/>
    </location>
</feature>
<name>A0AAD8ZNA4_9TELE</name>
<accession>A0AAD8ZNA4</accession>
<dbReference type="SUPFAM" id="SSF47769">
    <property type="entry name" value="SAM/Pointed domain"/>
    <property type="match status" value="1"/>
</dbReference>
<evidence type="ECO:0000313" key="3">
    <source>
        <dbReference type="Proteomes" id="UP001239994"/>
    </source>
</evidence>
<dbReference type="InterPro" id="IPR013761">
    <property type="entry name" value="SAM/pointed_sf"/>
</dbReference>
<proteinExistence type="predicted"/>
<keyword evidence="3" id="KW-1185">Reference proteome</keyword>
<dbReference type="AlphaFoldDB" id="A0AAD8ZNA4"/>
<feature type="non-terminal residue" evidence="2">
    <location>
        <position position="139"/>
    </location>
</feature>
<dbReference type="Gene3D" id="1.10.150.50">
    <property type="entry name" value="Transcription Factor, Ets-1"/>
    <property type="match status" value="1"/>
</dbReference>
<feature type="transmembrane region" description="Helical" evidence="1">
    <location>
        <begin position="22"/>
        <end position="47"/>
    </location>
</feature>
<reference evidence="2" key="1">
    <citation type="submission" date="2023-03" db="EMBL/GenBank/DDBJ databases">
        <title>Electrophorus voltai genome.</title>
        <authorList>
            <person name="Bian C."/>
        </authorList>
    </citation>
    <scope>NUCLEOTIDE SEQUENCE</scope>
    <source>
        <strain evidence="2">CB-2022</strain>
        <tissue evidence="2">Muscle</tissue>
    </source>
</reference>
<organism evidence="2 3">
    <name type="scientific">Electrophorus voltai</name>
    <dbReference type="NCBI Taxonomy" id="2609070"/>
    <lineage>
        <taxon>Eukaryota</taxon>
        <taxon>Metazoa</taxon>
        <taxon>Chordata</taxon>
        <taxon>Craniata</taxon>
        <taxon>Vertebrata</taxon>
        <taxon>Euteleostomi</taxon>
        <taxon>Actinopterygii</taxon>
        <taxon>Neopterygii</taxon>
        <taxon>Teleostei</taxon>
        <taxon>Ostariophysi</taxon>
        <taxon>Gymnotiformes</taxon>
        <taxon>Gymnotoidei</taxon>
        <taxon>Gymnotidae</taxon>
        <taxon>Electrophorus</taxon>
    </lineage>
</organism>
<gene>
    <name evidence="2" type="ORF">P4O66_022604</name>
</gene>
<sequence>FQAPPRNASCRAIPLPVRWHPWLGVGGFFTGILITLPFVTVRLLLAWDSEAQLLVKKPLLEWTVRDLAIWMEDLGPWTFSYRGIFLKEQVNGRLLNALGEGFVKASLQYREAASQACNAEGSTCSAGTGLETPSPSGNT</sequence>